<comment type="subcellular location">
    <subcellularLocation>
        <location evidence="1">Secreted</location>
    </subcellularLocation>
</comment>
<keyword evidence="2" id="KW-0964">Secreted</keyword>
<name>A0A3E4LKM2_9FIRM</name>
<dbReference type="RefSeq" id="WP_117686941.1">
    <property type="nucleotide sequence ID" value="NZ_QSQP01000048.1"/>
</dbReference>
<evidence type="ECO:0000313" key="5">
    <source>
        <dbReference type="EMBL" id="RGK37958.1"/>
    </source>
</evidence>
<feature type="domain" description="TNT" evidence="3">
    <location>
        <begin position="345"/>
        <end position="436"/>
    </location>
</feature>
<dbReference type="AlphaFoldDB" id="A0A3E4LKM2"/>
<evidence type="ECO:0000313" key="8">
    <source>
        <dbReference type="Proteomes" id="UP000261052"/>
    </source>
</evidence>
<dbReference type="EMBL" id="QSTP01000051">
    <property type="protein sequence ID" value="RGM64854.1"/>
    <property type="molecule type" value="Genomic_DNA"/>
</dbReference>
<accession>A0A3E4LKM2</accession>
<dbReference type="GO" id="GO:0050135">
    <property type="term" value="F:NADP+ nucleosidase activity"/>
    <property type="evidence" value="ECO:0007669"/>
    <property type="project" value="InterPro"/>
</dbReference>
<reference evidence="7 8" key="1">
    <citation type="submission" date="2018-08" db="EMBL/GenBank/DDBJ databases">
        <title>A genome reference for cultivated species of the human gut microbiota.</title>
        <authorList>
            <person name="Zou Y."/>
            <person name="Xue W."/>
            <person name="Luo G."/>
        </authorList>
    </citation>
    <scope>NUCLEOTIDE SEQUENCE [LARGE SCALE GENOMIC DNA]</scope>
    <source>
        <strain evidence="6 7">OM07-13</strain>
        <strain evidence="5 8">TF11-15AC</strain>
    </source>
</reference>
<comment type="caution">
    <text evidence="5">The sequence shown here is derived from an EMBL/GenBank/DDBJ whole genome shotgun (WGS) entry which is preliminary data.</text>
</comment>
<proteinExistence type="predicted"/>
<evidence type="ECO:0000259" key="3">
    <source>
        <dbReference type="Pfam" id="PF14021"/>
    </source>
</evidence>
<gene>
    <name evidence="6" type="ORF">DXB99_19370</name>
    <name evidence="5" type="ORF">DXD13_16170</name>
</gene>
<dbReference type="Proteomes" id="UP000260758">
    <property type="component" value="Unassembled WGS sequence"/>
</dbReference>
<dbReference type="Pfam" id="PF14449">
    <property type="entry name" value="PT-TG"/>
    <property type="match status" value="1"/>
</dbReference>
<evidence type="ECO:0000256" key="2">
    <source>
        <dbReference type="ARBA" id="ARBA00022525"/>
    </source>
</evidence>
<dbReference type="InterPro" id="IPR027797">
    <property type="entry name" value="PT-TG_dom"/>
</dbReference>
<evidence type="ECO:0000259" key="4">
    <source>
        <dbReference type="Pfam" id="PF14449"/>
    </source>
</evidence>
<feature type="domain" description="Pre-toxin TG" evidence="4">
    <location>
        <begin position="76"/>
        <end position="120"/>
    </location>
</feature>
<feature type="non-terminal residue" evidence="5">
    <location>
        <position position="1"/>
    </location>
</feature>
<evidence type="ECO:0000256" key="1">
    <source>
        <dbReference type="ARBA" id="ARBA00004613"/>
    </source>
</evidence>
<sequence>GKADGNGLHISYTNGSVEDFASIFAAQYEAMKATGALGEDNNLTQQEFLEQFYRQGEFTHDSSNPFLNFVSSVLDITIIKPIIEACTGEDLITGEDLTDMERGLKVVFAMVDLVTLGGAIAATKFSEMGLKEGLKAFGKTALIDFVGNTAACGVGALGETFDWPVPVTMMLSLAAGITVSISGNKLLFKNADGIEIGAKTLSDAEVKKIGDVLDEGLDINFVSEDLNNILKNKGVTLEEFNALRLRDVSTLSEEERVMLRKIGEQLTEDERLKLIGKSTWDKIVNSISSEDRKKIQGWKFTPSDELYIKYKEIYDNPKYYNQKTGEIHWPPNDGFKEGSKCKKVIPADTLFKRYGANNGEFLGNSVDSFESRALAPHSEGAEIHYYQLVEDYEFTTGKAAPWFGSEGGAQQYVVYKPDGSKYTIKELEEAGIIEDVTELVNKGEIVIE</sequence>
<dbReference type="EMBL" id="QSQP01000048">
    <property type="protein sequence ID" value="RGK37958.1"/>
    <property type="molecule type" value="Genomic_DNA"/>
</dbReference>
<evidence type="ECO:0000313" key="6">
    <source>
        <dbReference type="EMBL" id="RGM64854.1"/>
    </source>
</evidence>
<protein>
    <submittedName>
        <fullName evidence="5">DUF4237 domain-containing protein</fullName>
    </submittedName>
</protein>
<evidence type="ECO:0000313" key="7">
    <source>
        <dbReference type="Proteomes" id="UP000260758"/>
    </source>
</evidence>
<dbReference type="GO" id="GO:0005576">
    <property type="term" value="C:extracellular region"/>
    <property type="evidence" value="ECO:0007669"/>
    <property type="project" value="UniProtKB-SubCell"/>
</dbReference>
<dbReference type="InterPro" id="IPR025331">
    <property type="entry name" value="TNT"/>
</dbReference>
<dbReference type="Pfam" id="PF14021">
    <property type="entry name" value="TNT"/>
    <property type="match status" value="1"/>
</dbReference>
<dbReference type="Proteomes" id="UP000261052">
    <property type="component" value="Unassembled WGS sequence"/>
</dbReference>
<organism evidence="5 8">
    <name type="scientific">Agathobacter rectalis</name>
    <dbReference type="NCBI Taxonomy" id="39491"/>
    <lineage>
        <taxon>Bacteria</taxon>
        <taxon>Bacillati</taxon>
        <taxon>Bacillota</taxon>
        <taxon>Clostridia</taxon>
        <taxon>Lachnospirales</taxon>
        <taxon>Lachnospiraceae</taxon>
        <taxon>Agathobacter</taxon>
    </lineage>
</organism>